<organism evidence="7 8">
    <name type="scientific">Thyridium curvatum</name>
    <dbReference type="NCBI Taxonomy" id="1093900"/>
    <lineage>
        <taxon>Eukaryota</taxon>
        <taxon>Fungi</taxon>
        <taxon>Dikarya</taxon>
        <taxon>Ascomycota</taxon>
        <taxon>Pezizomycotina</taxon>
        <taxon>Sordariomycetes</taxon>
        <taxon>Sordariomycetidae</taxon>
        <taxon>Thyridiales</taxon>
        <taxon>Thyridiaceae</taxon>
        <taxon>Thyridium</taxon>
    </lineage>
</organism>
<dbReference type="GeneID" id="41972596"/>
<evidence type="ECO:0000256" key="5">
    <source>
        <dbReference type="SAM" id="MobiDB-lite"/>
    </source>
</evidence>
<evidence type="ECO:0000256" key="4">
    <source>
        <dbReference type="ARBA" id="ARBA00023163"/>
    </source>
</evidence>
<keyword evidence="8" id="KW-1185">Reference proteome</keyword>
<dbReference type="SMART" id="SM00338">
    <property type="entry name" value="BRLZ"/>
    <property type="match status" value="1"/>
</dbReference>
<reference evidence="7 8" key="1">
    <citation type="submission" date="2019-06" db="EMBL/GenBank/DDBJ databases">
        <title>Draft genome sequence of the filamentous fungus Phialemoniopsis curvata isolated from diesel fuel.</title>
        <authorList>
            <person name="Varaljay V.A."/>
            <person name="Lyon W.J."/>
            <person name="Crouch A.L."/>
            <person name="Drake C.E."/>
            <person name="Hollomon J.M."/>
            <person name="Nadeau L.J."/>
            <person name="Nunn H.S."/>
            <person name="Stevenson B.S."/>
            <person name="Bojanowski C.L."/>
            <person name="Crookes-Goodson W.J."/>
        </authorList>
    </citation>
    <scope>NUCLEOTIDE SEQUENCE [LARGE SCALE GENOMIC DNA]</scope>
    <source>
        <strain evidence="7 8">D216</strain>
    </source>
</reference>
<dbReference type="PRINTS" id="PR00043">
    <property type="entry name" value="LEUZIPPRJUN"/>
</dbReference>
<feature type="compositionally biased region" description="Basic residues" evidence="5">
    <location>
        <begin position="151"/>
        <end position="160"/>
    </location>
</feature>
<keyword evidence="3" id="KW-0238">DNA-binding</keyword>
<dbReference type="SUPFAM" id="SSF57959">
    <property type="entry name" value="Leucine zipper domain"/>
    <property type="match status" value="1"/>
</dbReference>
<evidence type="ECO:0000256" key="2">
    <source>
        <dbReference type="ARBA" id="ARBA00023015"/>
    </source>
</evidence>
<dbReference type="InterPro" id="IPR046347">
    <property type="entry name" value="bZIP_sf"/>
</dbReference>
<feature type="domain" description="BZIP" evidence="6">
    <location>
        <begin position="234"/>
        <end position="293"/>
    </location>
</feature>
<dbReference type="InterPro" id="IPR050946">
    <property type="entry name" value="AP-1_TF_bZIP"/>
</dbReference>
<protein>
    <recommendedName>
        <fullName evidence="6">BZIP domain-containing protein</fullName>
    </recommendedName>
</protein>
<dbReference type="InParanoid" id="A0A507B822"/>
<dbReference type="Proteomes" id="UP000319257">
    <property type="component" value="Unassembled WGS sequence"/>
</dbReference>
<dbReference type="PANTHER" id="PTHR11462">
    <property type="entry name" value="JUN TRANSCRIPTION FACTOR-RELATED"/>
    <property type="match status" value="1"/>
</dbReference>
<dbReference type="OrthoDB" id="295274at2759"/>
<dbReference type="GO" id="GO:0005667">
    <property type="term" value="C:transcription regulator complex"/>
    <property type="evidence" value="ECO:0007669"/>
    <property type="project" value="TreeGrafter"/>
</dbReference>
<gene>
    <name evidence="7" type="ORF">E0L32_005149</name>
</gene>
<dbReference type="EMBL" id="SKBQ01000026">
    <property type="protein sequence ID" value="TPX14754.1"/>
    <property type="molecule type" value="Genomic_DNA"/>
</dbReference>
<accession>A0A507B822</accession>
<dbReference type="RefSeq" id="XP_030996465.1">
    <property type="nucleotide sequence ID" value="XM_031139639.1"/>
</dbReference>
<feature type="compositionally biased region" description="Basic and acidic residues" evidence="5">
    <location>
        <begin position="228"/>
        <end position="237"/>
    </location>
</feature>
<feature type="compositionally biased region" description="Low complexity" evidence="5">
    <location>
        <begin position="136"/>
        <end position="145"/>
    </location>
</feature>
<dbReference type="Gene3D" id="1.20.5.170">
    <property type="match status" value="1"/>
</dbReference>
<keyword evidence="4" id="KW-0804">Transcription</keyword>
<keyword evidence="2" id="KW-0805">Transcription regulation</keyword>
<feature type="compositionally biased region" description="Acidic residues" evidence="5">
    <location>
        <begin position="208"/>
        <end position="227"/>
    </location>
</feature>
<sequence>MENIRTSFYSDASPASLIAQPFTPTGMPLVSQPHGQQTIGTEDVSRLFEAYEGTLSPNSTMGATYSQLSEYCQSWAYQPFDASSHEAGAGEWTPNTLYASYRLSSSLHPFASVSTVDETPKPRKSPSSVIIYEGASGRPSIVSIPSPRPPKPNHKAKTRSTIKPTKYVPKGTAKQLPLSSLGPRKVARHGPPPPPPALIAKDYRINDEADEDDDGDDDDVSNDDENDSEKFGIERQRARNRLATSRCRAKAKAAHSKLEEHSRAAAEHHDGLVASVAQLRDQVLDLKSELLRHVDCGCPLIQAYIKNAARHLGEGIPGPVAMPPGMPRIGLAELEHDHIRGDD</sequence>
<dbReference type="CDD" id="cd14687">
    <property type="entry name" value="bZIP_ATF2"/>
    <property type="match status" value="1"/>
</dbReference>
<comment type="caution">
    <text evidence="7">The sequence shown here is derived from an EMBL/GenBank/DDBJ whole genome shotgun (WGS) entry which is preliminary data.</text>
</comment>
<dbReference type="STRING" id="1093900.A0A507B822"/>
<dbReference type="AlphaFoldDB" id="A0A507B822"/>
<evidence type="ECO:0000259" key="6">
    <source>
        <dbReference type="PROSITE" id="PS50217"/>
    </source>
</evidence>
<feature type="region of interest" description="Disordered" evidence="5">
    <location>
        <begin position="113"/>
        <end position="246"/>
    </location>
</feature>
<evidence type="ECO:0000256" key="1">
    <source>
        <dbReference type="ARBA" id="ARBA00006882"/>
    </source>
</evidence>
<evidence type="ECO:0000256" key="3">
    <source>
        <dbReference type="ARBA" id="ARBA00023125"/>
    </source>
</evidence>
<proteinExistence type="inferred from homology"/>
<evidence type="ECO:0000313" key="7">
    <source>
        <dbReference type="EMBL" id="TPX14754.1"/>
    </source>
</evidence>
<dbReference type="GO" id="GO:0000978">
    <property type="term" value="F:RNA polymerase II cis-regulatory region sequence-specific DNA binding"/>
    <property type="evidence" value="ECO:0007669"/>
    <property type="project" value="TreeGrafter"/>
</dbReference>
<dbReference type="InterPro" id="IPR004827">
    <property type="entry name" value="bZIP"/>
</dbReference>
<evidence type="ECO:0000313" key="8">
    <source>
        <dbReference type="Proteomes" id="UP000319257"/>
    </source>
</evidence>
<dbReference type="InterPro" id="IPR002112">
    <property type="entry name" value="Leuzip_Jun"/>
</dbReference>
<dbReference type="PROSITE" id="PS50217">
    <property type="entry name" value="BZIP"/>
    <property type="match status" value="1"/>
</dbReference>
<dbReference type="GO" id="GO:0000981">
    <property type="term" value="F:DNA-binding transcription factor activity, RNA polymerase II-specific"/>
    <property type="evidence" value="ECO:0007669"/>
    <property type="project" value="TreeGrafter"/>
</dbReference>
<name>A0A507B822_9PEZI</name>
<comment type="similarity">
    <text evidence="1">Belongs to the bZIP family. Jun subfamily.</text>
</comment>
<dbReference type="PANTHER" id="PTHR11462:SF35">
    <property type="entry name" value="TRANSCRIPTION FACTOR JRA"/>
    <property type="match status" value="1"/>
</dbReference>